<dbReference type="EMBL" id="BGPR01019493">
    <property type="protein sequence ID" value="GBN82107.1"/>
    <property type="molecule type" value="Genomic_DNA"/>
</dbReference>
<dbReference type="Proteomes" id="UP000499080">
    <property type="component" value="Unassembled WGS sequence"/>
</dbReference>
<organism evidence="1 2">
    <name type="scientific">Araneus ventricosus</name>
    <name type="common">Orbweaver spider</name>
    <name type="synonym">Epeira ventricosa</name>
    <dbReference type="NCBI Taxonomy" id="182803"/>
    <lineage>
        <taxon>Eukaryota</taxon>
        <taxon>Metazoa</taxon>
        <taxon>Ecdysozoa</taxon>
        <taxon>Arthropoda</taxon>
        <taxon>Chelicerata</taxon>
        <taxon>Arachnida</taxon>
        <taxon>Araneae</taxon>
        <taxon>Araneomorphae</taxon>
        <taxon>Entelegynae</taxon>
        <taxon>Araneoidea</taxon>
        <taxon>Araneidae</taxon>
        <taxon>Araneus</taxon>
    </lineage>
</organism>
<keyword evidence="2" id="KW-1185">Reference proteome</keyword>
<gene>
    <name evidence="1" type="ORF">AVEN_505_1</name>
</gene>
<dbReference type="OrthoDB" id="6694091at2759"/>
<proteinExistence type="predicted"/>
<sequence length="88" mass="10330">MVQSQNIDVSGAVEMIDKTRQAMVEMRSDKRFQQALVDAHDLSNNIKTEAEFQETEVRPLKKKRHYDYESLDDAPPKEMHAKLLFFLF</sequence>
<evidence type="ECO:0000313" key="1">
    <source>
        <dbReference type="EMBL" id="GBN82107.1"/>
    </source>
</evidence>
<comment type="caution">
    <text evidence="1">The sequence shown here is derived from an EMBL/GenBank/DDBJ whole genome shotgun (WGS) entry which is preliminary data.</text>
</comment>
<reference evidence="1 2" key="1">
    <citation type="journal article" date="2019" name="Sci. Rep.">
        <title>Orb-weaving spider Araneus ventricosus genome elucidates the spidroin gene catalogue.</title>
        <authorList>
            <person name="Kono N."/>
            <person name="Nakamura H."/>
            <person name="Ohtoshi R."/>
            <person name="Moran D.A.P."/>
            <person name="Shinohara A."/>
            <person name="Yoshida Y."/>
            <person name="Fujiwara M."/>
            <person name="Mori M."/>
            <person name="Tomita M."/>
            <person name="Arakawa K."/>
        </authorList>
    </citation>
    <scope>NUCLEOTIDE SEQUENCE [LARGE SCALE GENOMIC DNA]</scope>
</reference>
<evidence type="ECO:0000313" key="2">
    <source>
        <dbReference type="Proteomes" id="UP000499080"/>
    </source>
</evidence>
<accession>A0A4Y2S2B7</accession>
<name>A0A4Y2S2B7_ARAVE</name>
<protein>
    <submittedName>
        <fullName evidence="1">Uncharacterized protein</fullName>
    </submittedName>
</protein>
<dbReference type="AlphaFoldDB" id="A0A4Y2S2B7"/>